<dbReference type="Gene3D" id="1.20.5.320">
    <property type="entry name" value="6-Phosphogluconate Dehydrogenase, domain 3"/>
    <property type="match status" value="1"/>
</dbReference>
<dbReference type="GO" id="GO:0030020">
    <property type="term" value="F:extracellular matrix structural constituent conferring tensile strength"/>
    <property type="evidence" value="ECO:0007669"/>
    <property type="project" value="TreeGrafter"/>
</dbReference>
<feature type="region of interest" description="Disordered" evidence="1">
    <location>
        <begin position="163"/>
        <end position="182"/>
    </location>
</feature>
<dbReference type="GO" id="GO:0005975">
    <property type="term" value="P:carbohydrate metabolic process"/>
    <property type="evidence" value="ECO:0007669"/>
    <property type="project" value="InterPro"/>
</dbReference>
<dbReference type="GO" id="GO:0030246">
    <property type="term" value="F:carbohydrate binding"/>
    <property type="evidence" value="ECO:0007669"/>
    <property type="project" value="InterPro"/>
</dbReference>
<dbReference type="InterPro" id="IPR050149">
    <property type="entry name" value="Collagen_superfamily"/>
</dbReference>
<name>A0A0R1EYK5_9LACO</name>
<dbReference type="GO" id="GO:0004553">
    <property type="term" value="F:hydrolase activity, hydrolyzing O-glycosyl compounds"/>
    <property type="evidence" value="ECO:0007669"/>
    <property type="project" value="InterPro"/>
</dbReference>
<dbReference type="Pfam" id="PF01391">
    <property type="entry name" value="Collagen"/>
    <property type="match status" value="1"/>
</dbReference>
<gene>
    <name evidence="3" type="ORF">FD22_GL002153</name>
</gene>
<feature type="domain" description="Chitin-binding type-3" evidence="2">
    <location>
        <begin position="16"/>
        <end position="58"/>
    </location>
</feature>
<dbReference type="GO" id="GO:0030198">
    <property type="term" value="P:extracellular matrix organization"/>
    <property type="evidence" value="ECO:0007669"/>
    <property type="project" value="TreeGrafter"/>
</dbReference>
<dbReference type="PATRIC" id="fig|913848.6.peg.2201"/>
<organism evidence="3 4">
    <name type="scientific">Loigolactobacillus coryniformis subsp. coryniformis KCTC 3167 = DSM 20001</name>
    <dbReference type="NCBI Taxonomy" id="913848"/>
    <lineage>
        <taxon>Bacteria</taxon>
        <taxon>Bacillati</taxon>
        <taxon>Bacillota</taxon>
        <taxon>Bacilli</taxon>
        <taxon>Lactobacillales</taxon>
        <taxon>Lactobacillaceae</taxon>
        <taxon>Loigolactobacillus</taxon>
    </lineage>
</organism>
<dbReference type="InterPro" id="IPR003610">
    <property type="entry name" value="CBM5/12"/>
</dbReference>
<feature type="compositionally biased region" description="Low complexity" evidence="1">
    <location>
        <begin position="313"/>
        <end position="365"/>
    </location>
</feature>
<comment type="caution">
    <text evidence="3">The sequence shown here is derived from an EMBL/GenBank/DDBJ whole genome shotgun (WGS) entry which is preliminary data.</text>
</comment>
<dbReference type="EMBL" id="AZCN01000069">
    <property type="protein sequence ID" value="KRK14729.1"/>
    <property type="molecule type" value="Genomic_DNA"/>
</dbReference>
<dbReference type="PANTHER" id="PTHR24023:SF1082">
    <property type="entry name" value="COLLAGEN TRIPLE HELIX REPEAT"/>
    <property type="match status" value="1"/>
</dbReference>
<evidence type="ECO:0000259" key="2">
    <source>
        <dbReference type="SMART" id="SM00495"/>
    </source>
</evidence>
<proteinExistence type="predicted"/>
<feature type="region of interest" description="Disordered" evidence="1">
    <location>
        <begin position="65"/>
        <end position="85"/>
    </location>
</feature>
<dbReference type="Proteomes" id="UP000051181">
    <property type="component" value="Unassembled WGS sequence"/>
</dbReference>
<sequence length="470" mass="48023">MASTTKDLGRVMPVAQGAYSATKAYVPLDIVSYNGGSYICLTANTGKAPTDMTCWQSLAMPGAVGNTGATGPQGPKGDKGDKGDTGVAGQSVWYFPYSIGSNASGRWWSDLKPTPTTTNPPKVGDTIVDIIGNVYQITNVVSSANYGGGGTFDFGSLLTSIKGPKGDTGSQGPKGDKGDTGPANIKLAELDTRNDNSIPSWYQSNYAQSIVTEFKSISTIKAGAILGGTFCNLTTIVSWKDYSGGLPVQIATNNANAGCFAYRVATSDTNWGAWQQMGAQGPKGDKGDTGAQGPKGDTGPTGPQGPKGDKGDTGSTGSTGAIGPQGPVGPAGAKGATGATGPQGPKGDTGSQGPTGATGPQGPAGKDAVSQILDTRSTNQTPGWYHTNNPKKVVTEFKSTDAIGITQALMPSGQTLGNYCSLTTETPYNDASGGSVFQTAKLVNQTRPVVLIRVGISDTSWSAWELTTTW</sequence>
<dbReference type="InterPro" id="IPR008160">
    <property type="entry name" value="Collagen"/>
</dbReference>
<dbReference type="RefSeq" id="WP_010010704.1">
    <property type="nucleotide sequence ID" value="NZ_AZCN01000069.1"/>
</dbReference>
<evidence type="ECO:0000313" key="4">
    <source>
        <dbReference type="Proteomes" id="UP000051181"/>
    </source>
</evidence>
<dbReference type="GeneID" id="80402814"/>
<feature type="region of interest" description="Disordered" evidence="1">
    <location>
        <begin position="274"/>
        <end position="367"/>
    </location>
</feature>
<reference evidence="3 4" key="1">
    <citation type="journal article" date="2015" name="Genome Announc.">
        <title>Expanding the biotechnology potential of lactobacilli through comparative genomics of 213 strains and associated genera.</title>
        <authorList>
            <person name="Sun Z."/>
            <person name="Harris H.M."/>
            <person name="McCann A."/>
            <person name="Guo C."/>
            <person name="Argimon S."/>
            <person name="Zhang W."/>
            <person name="Yang X."/>
            <person name="Jeffery I.B."/>
            <person name="Cooney J.C."/>
            <person name="Kagawa T.F."/>
            <person name="Liu W."/>
            <person name="Song Y."/>
            <person name="Salvetti E."/>
            <person name="Wrobel A."/>
            <person name="Rasinkangas P."/>
            <person name="Parkhill J."/>
            <person name="Rea M.C."/>
            <person name="O'Sullivan O."/>
            <person name="Ritari J."/>
            <person name="Douillard F.P."/>
            <person name="Paul Ross R."/>
            <person name="Yang R."/>
            <person name="Briner A.E."/>
            <person name="Felis G.E."/>
            <person name="de Vos W.M."/>
            <person name="Barrangou R."/>
            <person name="Klaenhammer T.R."/>
            <person name="Caufield P.W."/>
            <person name="Cui Y."/>
            <person name="Zhang H."/>
            <person name="O'Toole P.W."/>
        </authorList>
    </citation>
    <scope>NUCLEOTIDE SEQUENCE [LARGE SCALE GENOMIC DNA]</scope>
    <source>
        <strain evidence="3 4">DSM 20001</strain>
    </source>
</reference>
<dbReference type="eggNOG" id="COG3266">
    <property type="taxonomic scope" value="Bacteria"/>
</dbReference>
<protein>
    <recommendedName>
        <fullName evidence="2">Chitin-binding type-3 domain-containing protein</fullName>
    </recommendedName>
</protein>
<evidence type="ECO:0000256" key="1">
    <source>
        <dbReference type="SAM" id="MobiDB-lite"/>
    </source>
</evidence>
<dbReference type="GO" id="GO:0005615">
    <property type="term" value="C:extracellular space"/>
    <property type="evidence" value="ECO:0007669"/>
    <property type="project" value="TreeGrafter"/>
</dbReference>
<accession>A0A0R1EYK5</accession>
<dbReference type="PANTHER" id="PTHR24023">
    <property type="entry name" value="COLLAGEN ALPHA"/>
    <property type="match status" value="1"/>
</dbReference>
<dbReference type="GO" id="GO:0031012">
    <property type="term" value="C:extracellular matrix"/>
    <property type="evidence" value="ECO:0007669"/>
    <property type="project" value="TreeGrafter"/>
</dbReference>
<dbReference type="Gene3D" id="2.10.10.20">
    <property type="entry name" value="Carbohydrate-binding module superfamily 5/12"/>
    <property type="match status" value="1"/>
</dbReference>
<dbReference type="SMART" id="SM00495">
    <property type="entry name" value="ChtBD3"/>
    <property type="match status" value="1"/>
</dbReference>
<dbReference type="AlphaFoldDB" id="A0A0R1EYK5"/>
<evidence type="ECO:0000313" key="3">
    <source>
        <dbReference type="EMBL" id="KRK14729.1"/>
    </source>
</evidence>